<comment type="caution">
    <text evidence="9">The sequence shown here is derived from an EMBL/GenBank/DDBJ whole genome shotgun (WGS) entry which is preliminary data.</text>
</comment>
<evidence type="ECO:0000256" key="7">
    <source>
        <dbReference type="ARBA" id="ARBA00023014"/>
    </source>
</evidence>
<dbReference type="PANTHER" id="PTHR11228:SF7">
    <property type="entry name" value="PQQA PEPTIDE CYCLASE"/>
    <property type="match status" value="1"/>
</dbReference>
<dbReference type="Gene3D" id="3.20.20.70">
    <property type="entry name" value="Aldolase class I"/>
    <property type="match status" value="1"/>
</dbReference>
<dbReference type="InterPro" id="IPR034391">
    <property type="entry name" value="AdoMet-like_SPASM_containing"/>
</dbReference>
<evidence type="ECO:0000256" key="4">
    <source>
        <dbReference type="ARBA" id="ARBA00022723"/>
    </source>
</evidence>
<evidence type="ECO:0000256" key="1">
    <source>
        <dbReference type="ARBA" id="ARBA00001966"/>
    </source>
</evidence>
<keyword evidence="5" id="KW-0560">Oxidoreductase</keyword>
<evidence type="ECO:0000313" key="9">
    <source>
        <dbReference type="EMBL" id="ODS33902.1"/>
    </source>
</evidence>
<keyword evidence="6" id="KW-0408">Iron</keyword>
<keyword evidence="4" id="KW-0479">Metal-binding</keyword>
<protein>
    <recommendedName>
        <fullName evidence="8">Radical SAM core domain-containing protein</fullName>
    </recommendedName>
</protein>
<dbReference type="InterPro" id="IPR058240">
    <property type="entry name" value="rSAM_sf"/>
</dbReference>
<organism evidence="9 10">
    <name type="scientific">Candidatus Scalindua rubra</name>
    <dbReference type="NCBI Taxonomy" id="1872076"/>
    <lineage>
        <taxon>Bacteria</taxon>
        <taxon>Pseudomonadati</taxon>
        <taxon>Planctomycetota</taxon>
        <taxon>Candidatus Brocadiia</taxon>
        <taxon>Candidatus Brocadiales</taxon>
        <taxon>Candidatus Scalinduaceae</taxon>
        <taxon>Candidatus Scalindua</taxon>
    </lineage>
</organism>
<accession>A0A1E3XE45</accession>
<evidence type="ECO:0000256" key="2">
    <source>
        <dbReference type="ARBA" id="ARBA00022485"/>
    </source>
</evidence>
<reference evidence="9 10" key="1">
    <citation type="submission" date="2016-07" db="EMBL/GenBank/DDBJ databases">
        <title>Draft genome of Scalindua rubra, obtained from a brine-seawater interface in the Red Sea, sheds light on salt adaptation in anammox bacteria.</title>
        <authorList>
            <person name="Speth D.R."/>
            <person name="Lagkouvardos I."/>
            <person name="Wang Y."/>
            <person name="Qian P.-Y."/>
            <person name="Dutilh B.E."/>
            <person name="Jetten M.S."/>
        </authorList>
    </citation>
    <scope>NUCLEOTIDE SEQUENCE [LARGE SCALE GENOMIC DNA]</scope>
    <source>
        <strain evidence="9">BSI-1</strain>
    </source>
</reference>
<dbReference type="PROSITE" id="PS51918">
    <property type="entry name" value="RADICAL_SAM"/>
    <property type="match status" value="1"/>
</dbReference>
<evidence type="ECO:0000313" key="10">
    <source>
        <dbReference type="Proteomes" id="UP000094056"/>
    </source>
</evidence>
<dbReference type="InterPro" id="IPR013785">
    <property type="entry name" value="Aldolase_TIM"/>
</dbReference>
<proteinExistence type="predicted"/>
<dbReference type="AlphaFoldDB" id="A0A1E3XE45"/>
<evidence type="ECO:0000256" key="6">
    <source>
        <dbReference type="ARBA" id="ARBA00023004"/>
    </source>
</evidence>
<dbReference type="EMBL" id="MAYW01000017">
    <property type="protein sequence ID" value="ODS33902.1"/>
    <property type="molecule type" value="Genomic_DNA"/>
</dbReference>
<evidence type="ECO:0000259" key="8">
    <source>
        <dbReference type="PROSITE" id="PS51918"/>
    </source>
</evidence>
<dbReference type="InterPro" id="IPR007197">
    <property type="entry name" value="rSAM"/>
</dbReference>
<dbReference type="InterPro" id="IPR050377">
    <property type="entry name" value="Radical_SAM_PqqE_MftC-like"/>
</dbReference>
<dbReference type="SFLD" id="SFLDG01387">
    <property type="entry name" value="BtrN-like_SPASM_domain_contain"/>
    <property type="match status" value="1"/>
</dbReference>
<dbReference type="SFLD" id="SFLDG01067">
    <property type="entry name" value="SPASM/twitch_domain_containing"/>
    <property type="match status" value="1"/>
</dbReference>
<dbReference type="GO" id="GO:0051539">
    <property type="term" value="F:4 iron, 4 sulfur cluster binding"/>
    <property type="evidence" value="ECO:0007669"/>
    <property type="project" value="UniProtKB-KW"/>
</dbReference>
<dbReference type="InterPro" id="IPR023885">
    <property type="entry name" value="4Fe4S-binding_SPASM_dom"/>
</dbReference>
<dbReference type="GO" id="GO:0046872">
    <property type="term" value="F:metal ion binding"/>
    <property type="evidence" value="ECO:0007669"/>
    <property type="project" value="UniProtKB-KW"/>
</dbReference>
<dbReference type="Pfam" id="PF13186">
    <property type="entry name" value="SPASM"/>
    <property type="match status" value="1"/>
</dbReference>
<evidence type="ECO:0000256" key="5">
    <source>
        <dbReference type="ARBA" id="ARBA00023002"/>
    </source>
</evidence>
<dbReference type="PANTHER" id="PTHR11228">
    <property type="entry name" value="RADICAL SAM DOMAIN PROTEIN"/>
    <property type="match status" value="1"/>
</dbReference>
<gene>
    <name evidence="9" type="ORF">SCARUB_00973</name>
</gene>
<dbReference type="Pfam" id="PF04055">
    <property type="entry name" value="Radical_SAM"/>
    <property type="match status" value="1"/>
</dbReference>
<evidence type="ECO:0000256" key="3">
    <source>
        <dbReference type="ARBA" id="ARBA00022691"/>
    </source>
</evidence>
<dbReference type="SFLD" id="SFLDS00029">
    <property type="entry name" value="Radical_SAM"/>
    <property type="match status" value="1"/>
</dbReference>
<feature type="domain" description="Radical SAM core" evidence="8">
    <location>
        <begin position="5"/>
        <end position="233"/>
    </location>
</feature>
<dbReference type="PROSITE" id="PS01305">
    <property type="entry name" value="MOAA_NIFB_PQQE"/>
    <property type="match status" value="1"/>
</dbReference>
<dbReference type="GO" id="GO:0016491">
    <property type="term" value="F:oxidoreductase activity"/>
    <property type="evidence" value="ECO:0007669"/>
    <property type="project" value="UniProtKB-KW"/>
</dbReference>
<dbReference type="InterPro" id="IPR000385">
    <property type="entry name" value="MoaA_NifB_PqqE_Fe-S-bd_CS"/>
</dbReference>
<dbReference type="Proteomes" id="UP000094056">
    <property type="component" value="Unassembled WGS sequence"/>
</dbReference>
<keyword evidence="3" id="KW-0949">S-adenosyl-L-methionine</keyword>
<sequence>MYFNDTRFTEVNIELTNHCNFNCWFCPRHAMSREKGMMDYEQFEKMILNLNSADFLEEIALAGIGEPTLHPDLIKMISFIKKNTHFKVVLTTNASKFAKQSFIDELLESNLDKITVSFRISDHIKNKMSLASDIDYAKYINSILKLVETVHKSNYNTEIELAFFKETYYSRYILDVNTIDFINTKLLNDFFNKFSRLLNTNLPSYDDYTRGISSHLSNVDRIPVTEGISVRFDGLSSWTTSVEKYENSSTCYPSKYGSCFGMRTHFAIYWNGDVSVCCADFDVKNIIGNIFKEKDIIKILSGEKAVSYAEQLRGNRMPTKTCQICRGGTSLKEKWANIIGTFAYVK</sequence>
<dbReference type="SUPFAM" id="SSF102114">
    <property type="entry name" value="Radical SAM enzymes"/>
    <property type="match status" value="1"/>
</dbReference>
<dbReference type="CDD" id="cd01335">
    <property type="entry name" value="Radical_SAM"/>
    <property type="match status" value="1"/>
</dbReference>
<keyword evidence="7" id="KW-0411">Iron-sulfur</keyword>
<name>A0A1E3XE45_9BACT</name>
<comment type="cofactor">
    <cofactor evidence="1">
        <name>[4Fe-4S] cluster</name>
        <dbReference type="ChEBI" id="CHEBI:49883"/>
    </cofactor>
</comment>
<keyword evidence="2" id="KW-0004">4Fe-4S</keyword>